<dbReference type="AlphaFoldDB" id="A0A392NU88"/>
<organism evidence="1 2">
    <name type="scientific">Trifolium medium</name>
    <dbReference type="NCBI Taxonomy" id="97028"/>
    <lineage>
        <taxon>Eukaryota</taxon>
        <taxon>Viridiplantae</taxon>
        <taxon>Streptophyta</taxon>
        <taxon>Embryophyta</taxon>
        <taxon>Tracheophyta</taxon>
        <taxon>Spermatophyta</taxon>
        <taxon>Magnoliopsida</taxon>
        <taxon>eudicotyledons</taxon>
        <taxon>Gunneridae</taxon>
        <taxon>Pentapetalae</taxon>
        <taxon>rosids</taxon>
        <taxon>fabids</taxon>
        <taxon>Fabales</taxon>
        <taxon>Fabaceae</taxon>
        <taxon>Papilionoideae</taxon>
        <taxon>50 kb inversion clade</taxon>
        <taxon>NPAAA clade</taxon>
        <taxon>Hologalegina</taxon>
        <taxon>IRL clade</taxon>
        <taxon>Trifolieae</taxon>
        <taxon>Trifolium</taxon>
    </lineage>
</organism>
<keyword evidence="2" id="KW-1185">Reference proteome</keyword>
<protein>
    <submittedName>
        <fullName evidence="1">Uncharacterized protein</fullName>
    </submittedName>
</protein>
<feature type="non-terminal residue" evidence="1">
    <location>
        <position position="1"/>
    </location>
</feature>
<evidence type="ECO:0000313" key="2">
    <source>
        <dbReference type="Proteomes" id="UP000265520"/>
    </source>
</evidence>
<comment type="caution">
    <text evidence="1">The sequence shown here is derived from an EMBL/GenBank/DDBJ whole genome shotgun (WGS) entry which is preliminary data.</text>
</comment>
<sequence length="79" mass="8429">LPESLKLFGLLLCKDGTNAIMMVLPKEIQGKLHAQVSTEISKGKVIGCFAHNIGIATALVAEIMGVVLAIECASNKHWN</sequence>
<reference evidence="1 2" key="1">
    <citation type="journal article" date="2018" name="Front. Plant Sci.">
        <title>Red Clover (Trifolium pratense) and Zigzag Clover (T. medium) - A Picture of Genomic Similarities and Differences.</title>
        <authorList>
            <person name="Dluhosova J."/>
            <person name="Istvanek J."/>
            <person name="Nedelnik J."/>
            <person name="Repkova J."/>
        </authorList>
    </citation>
    <scope>NUCLEOTIDE SEQUENCE [LARGE SCALE GENOMIC DNA]</scope>
    <source>
        <strain evidence="2">cv. 10/8</strain>
        <tissue evidence="1">Leaf</tissue>
    </source>
</reference>
<accession>A0A392NU88</accession>
<dbReference type="Proteomes" id="UP000265520">
    <property type="component" value="Unassembled WGS sequence"/>
</dbReference>
<name>A0A392NU88_9FABA</name>
<dbReference type="EMBL" id="LXQA010049826">
    <property type="protein sequence ID" value="MCI02666.1"/>
    <property type="molecule type" value="Genomic_DNA"/>
</dbReference>
<proteinExistence type="predicted"/>
<evidence type="ECO:0000313" key="1">
    <source>
        <dbReference type="EMBL" id="MCI02666.1"/>
    </source>
</evidence>